<protein>
    <recommendedName>
        <fullName evidence="2">Urease accessory protein UreH-like transmembrane domain-containing protein</fullName>
    </recommendedName>
</protein>
<evidence type="ECO:0000256" key="1">
    <source>
        <dbReference type="SAM" id="Phobius"/>
    </source>
</evidence>
<dbReference type="Proteomes" id="UP000607197">
    <property type="component" value="Unassembled WGS sequence"/>
</dbReference>
<feature type="transmembrane region" description="Helical" evidence="1">
    <location>
        <begin position="246"/>
        <end position="269"/>
    </location>
</feature>
<dbReference type="AlphaFoldDB" id="A0A830FPV1"/>
<feature type="transmembrane region" description="Helical" evidence="1">
    <location>
        <begin position="123"/>
        <end position="144"/>
    </location>
</feature>
<proteinExistence type="predicted"/>
<reference evidence="3" key="2">
    <citation type="submission" date="2020-09" db="EMBL/GenBank/DDBJ databases">
        <authorList>
            <person name="Sun Q."/>
            <person name="Ohkuma M."/>
        </authorList>
    </citation>
    <scope>NUCLEOTIDE SEQUENCE</scope>
    <source>
        <strain evidence="3">JCM 19596</strain>
    </source>
</reference>
<evidence type="ECO:0000313" key="3">
    <source>
        <dbReference type="EMBL" id="GGL68603.1"/>
    </source>
</evidence>
<feature type="transmembrane region" description="Helical" evidence="1">
    <location>
        <begin position="207"/>
        <end position="234"/>
    </location>
</feature>
<dbReference type="EMBL" id="BMPG01000004">
    <property type="protein sequence ID" value="GGL68603.1"/>
    <property type="molecule type" value="Genomic_DNA"/>
</dbReference>
<keyword evidence="1" id="KW-1133">Transmembrane helix</keyword>
<name>A0A830FPV1_9EURY</name>
<feature type="transmembrane region" description="Helical" evidence="1">
    <location>
        <begin position="44"/>
        <end position="66"/>
    </location>
</feature>
<reference evidence="3" key="1">
    <citation type="journal article" date="2014" name="Int. J. Syst. Evol. Microbiol.">
        <title>Complete genome sequence of Corynebacterium casei LMG S-19264T (=DSM 44701T), isolated from a smear-ripened cheese.</title>
        <authorList>
            <consortium name="US DOE Joint Genome Institute (JGI-PGF)"/>
            <person name="Walter F."/>
            <person name="Albersmeier A."/>
            <person name="Kalinowski J."/>
            <person name="Ruckert C."/>
        </authorList>
    </citation>
    <scope>NUCLEOTIDE SEQUENCE</scope>
    <source>
        <strain evidence="3">JCM 19596</strain>
    </source>
</reference>
<feature type="transmembrane region" description="Helical" evidence="1">
    <location>
        <begin position="178"/>
        <end position="201"/>
    </location>
</feature>
<accession>A0A830FPV1</accession>
<dbReference type="PANTHER" id="PTHR42208">
    <property type="entry name" value="HEAVY METAL TRANSPORTER-RELATED"/>
    <property type="match status" value="1"/>
</dbReference>
<feature type="domain" description="Urease accessory protein UreH-like transmembrane" evidence="2">
    <location>
        <begin position="44"/>
        <end position="254"/>
    </location>
</feature>
<evidence type="ECO:0000313" key="4">
    <source>
        <dbReference type="Proteomes" id="UP000607197"/>
    </source>
</evidence>
<keyword evidence="1" id="KW-0472">Membrane</keyword>
<dbReference type="PANTHER" id="PTHR42208:SF1">
    <property type="entry name" value="HEAVY METAL TRANSPORTER"/>
    <property type="match status" value="1"/>
</dbReference>
<dbReference type="OrthoDB" id="162718at2157"/>
<keyword evidence="1" id="KW-0812">Transmembrane</keyword>
<dbReference type="RefSeq" id="WP_188980048.1">
    <property type="nucleotide sequence ID" value="NZ_BMPG01000004.1"/>
</dbReference>
<feature type="transmembrane region" description="Helical" evidence="1">
    <location>
        <begin position="87"/>
        <end position="111"/>
    </location>
</feature>
<gene>
    <name evidence="3" type="ORF">GCM10009039_28230</name>
</gene>
<comment type="caution">
    <text evidence="3">The sequence shown here is derived from an EMBL/GenBank/DDBJ whole genome shotgun (WGS) entry which is preliminary data.</text>
</comment>
<dbReference type="InterPro" id="IPR039447">
    <property type="entry name" value="UreH-like_TM_dom"/>
</dbReference>
<keyword evidence="4" id="KW-1185">Reference proteome</keyword>
<dbReference type="Pfam" id="PF13386">
    <property type="entry name" value="DsbD_2"/>
    <property type="match status" value="1"/>
</dbReference>
<sequence>MTPPLAPPLFAFSSLPPSSAFSPLFLPLHAGGALTAGRVELGVFLLIGVFGGAHCIGMCGPLVTAYTRQFATDDSAPTWFELRQHALFNLGRTASYAAIGGLFGLLGATAYSTVDVVLAAGTGLRAVTGLLVGGFVLSTGLAYLSGRPGLLGHVSTPLDRHVATLSTRVDAWAGSSRIVGLGLLHGLLPCPLIYPAFLYALARGDPLTGVVALAALGLGTVPAVFLYATVLGSVDAATRTRLHRALGLAFLLLAWMPIAHSLALLGVHVPHFELPYYQPLT</sequence>
<organism evidence="3 4">
    <name type="scientific">Halocalculus aciditolerans</name>
    <dbReference type="NCBI Taxonomy" id="1383812"/>
    <lineage>
        <taxon>Archaea</taxon>
        <taxon>Methanobacteriati</taxon>
        <taxon>Methanobacteriota</taxon>
        <taxon>Stenosarchaea group</taxon>
        <taxon>Halobacteria</taxon>
        <taxon>Halobacteriales</taxon>
        <taxon>Halobacteriaceae</taxon>
        <taxon>Halocalculus</taxon>
    </lineage>
</organism>
<evidence type="ECO:0000259" key="2">
    <source>
        <dbReference type="Pfam" id="PF13386"/>
    </source>
</evidence>